<dbReference type="Gramene" id="RZC62495">
    <property type="protein sequence ID" value="RZC62495"/>
    <property type="gene ID" value="C5167_024262"/>
</dbReference>
<dbReference type="OMA" id="QDEYFNM"/>
<evidence type="ECO:0000313" key="2">
    <source>
        <dbReference type="EMBL" id="RZC62495.1"/>
    </source>
</evidence>
<dbReference type="GO" id="GO:0003735">
    <property type="term" value="F:structural constituent of ribosome"/>
    <property type="evidence" value="ECO:0007669"/>
    <property type="project" value="InterPro"/>
</dbReference>
<dbReference type="InterPro" id="IPR039848">
    <property type="entry name" value="Ribosomal_mS35_mt"/>
</dbReference>
<dbReference type="FunFam" id="3.30.160.20:FF:000055">
    <property type="entry name" value="Ribosomal protein S24/S35"/>
    <property type="match status" value="1"/>
</dbReference>
<dbReference type="GO" id="GO:0032543">
    <property type="term" value="P:mitochondrial translation"/>
    <property type="evidence" value="ECO:0007669"/>
    <property type="project" value="InterPro"/>
</dbReference>
<dbReference type="EMBL" id="CM010719">
    <property type="protein sequence ID" value="RZC62495.1"/>
    <property type="molecule type" value="Genomic_DNA"/>
</dbReference>
<dbReference type="STRING" id="3469.A0A4Y7JS14"/>
<proteinExistence type="predicted"/>
<protein>
    <recommendedName>
        <fullName evidence="1">Small ribosomal subunit protein mS35 mitochondrial conserved domain-containing protein</fullName>
    </recommendedName>
</protein>
<evidence type="ECO:0000259" key="1">
    <source>
        <dbReference type="Pfam" id="PF10213"/>
    </source>
</evidence>
<gene>
    <name evidence="2" type="ORF">C5167_024262</name>
</gene>
<dbReference type="Proteomes" id="UP000316621">
    <property type="component" value="Chromosome 5"/>
</dbReference>
<organism evidence="2 3">
    <name type="scientific">Papaver somniferum</name>
    <name type="common">Opium poppy</name>
    <dbReference type="NCBI Taxonomy" id="3469"/>
    <lineage>
        <taxon>Eukaryota</taxon>
        <taxon>Viridiplantae</taxon>
        <taxon>Streptophyta</taxon>
        <taxon>Embryophyta</taxon>
        <taxon>Tracheophyta</taxon>
        <taxon>Spermatophyta</taxon>
        <taxon>Magnoliopsida</taxon>
        <taxon>Ranunculales</taxon>
        <taxon>Papaveraceae</taxon>
        <taxon>Papaveroideae</taxon>
        <taxon>Papaver</taxon>
    </lineage>
</organism>
<dbReference type="AlphaFoldDB" id="A0A4Y7JS14"/>
<dbReference type="InterPro" id="IPR019349">
    <property type="entry name" value="Ribosomal_mS35_mit"/>
</dbReference>
<evidence type="ECO:0000313" key="3">
    <source>
        <dbReference type="Proteomes" id="UP000316621"/>
    </source>
</evidence>
<feature type="domain" description="Small ribosomal subunit protein mS35 mitochondrial conserved" evidence="1">
    <location>
        <begin position="308"/>
        <end position="386"/>
    </location>
</feature>
<accession>A0A4Y7JS14</accession>
<dbReference type="Pfam" id="PF10213">
    <property type="entry name" value="MRP-S28"/>
    <property type="match status" value="1"/>
</dbReference>
<dbReference type="GO" id="GO:0005763">
    <property type="term" value="C:mitochondrial small ribosomal subunit"/>
    <property type="evidence" value="ECO:0007669"/>
    <property type="project" value="TreeGrafter"/>
</dbReference>
<dbReference type="PANTHER" id="PTHR13490:SF0">
    <property type="entry name" value="SMALL RIBOSOMAL SUBUNIT PROTEIN MS35"/>
    <property type="match status" value="1"/>
</dbReference>
<keyword evidence="3" id="KW-1185">Reference proteome</keyword>
<name>A0A4Y7JS14_PAPSO</name>
<dbReference type="PANTHER" id="PTHR13490">
    <property type="entry name" value="MITOCHONDRIAL 28S RIBOSOMAL PROTEIN S28"/>
    <property type="match status" value="1"/>
</dbReference>
<dbReference type="Gene3D" id="3.30.160.20">
    <property type="match status" value="1"/>
</dbReference>
<sequence>MRRSILKYASSSYRHFQSPSVNPKANPIFSLLPLSSSSASSKFRFFSSENDDSSNPPTDPSSISTPASILAQLEEKNSLDEVKDVDTKEFKKMINDYMKGDEEKLPSIMEAIMSRRLSGKHEETDDELMVELEKKPLTDVKDAEFENDFEHLYKTDEEIENLYNAPELVEKRLSKDEFFNMDNRKWDGMIKEATEKGFLKDTKECEEILEDMLHWDKLLPDEIKAKVEAKFKELGDMCEKGELDPEEAYRMFKEFEDSMVLECTELMEKEKHTESDLPALPDKCTSLDDPPGEGPILRWQSRVVLAPGGDAWHPKNRKVKLSVTVKELKLSKHACHRLRALVGKRYHSGKDELTITSERFEHREENRKDCLRTLYSLIEEAMKADTYVEETRVSYVKEKLKGNPKFMERLRAKNMAKLGSHDAVAL</sequence>
<dbReference type="OrthoDB" id="283424at2759"/>
<reference evidence="2 3" key="1">
    <citation type="journal article" date="2018" name="Science">
        <title>The opium poppy genome and morphinan production.</title>
        <authorList>
            <person name="Guo L."/>
            <person name="Winzer T."/>
            <person name="Yang X."/>
            <person name="Li Y."/>
            <person name="Ning Z."/>
            <person name="He Z."/>
            <person name="Teodor R."/>
            <person name="Lu Y."/>
            <person name="Bowser T.A."/>
            <person name="Graham I.A."/>
            <person name="Ye K."/>
        </authorList>
    </citation>
    <scope>NUCLEOTIDE SEQUENCE [LARGE SCALE GENOMIC DNA]</scope>
    <source>
        <strain evidence="3">cv. HN1</strain>
        <tissue evidence="2">Leaves</tissue>
    </source>
</reference>